<dbReference type="EMBL" id="JAEDAJ010000009">
    <property type="protein sequence ID" value="MBK0332475.1"/>
    <property type="molecule type" value="Genomic_DNA"/>
</dbReference>
<comment type="caution">
    <text evidence="4">The sequence shown here is derived from an EMBL/GenBank/DDBJ whole genome shotgun (WGS) entry which is preliminary data.</text>
</comment>
<accession>A0ABS1BEH5</accession>
<dbReference type="PIRSF" id="PIRSF000390">
    <property type="entry name" value="PLP_StrS"/>
    <property type="match status" value="1"/>
</dbReference>
<dbReference type="SUPFAM" id="SSF53383">
    <property type="entry name" value="PLP-dependent transferases"/>
    <property type="match status" value="1"/>
</dbReference>
<gene>
    <name evidence="3" type="ORF">I8D64_13820</name>
    <name evidence="4" type="ORF">I8D64_16475</name>
</gene>
<dbReference type="Gene3D" id="3.40.640.10">
    <property type="entry name" value="Type I PLP-dependent aspartate aminotransferase-like (Major domain)"/>
    <property type="match status" value="1"/>
</dbReference>
<dbReference type="RefSeq" id="WP_200503372.1">
    <property type="nucleotide sequence ID" value="NZ_JAEDAJ010000009.1"/>
</dbReference>
<protein>
    <submittedName>
        <fullName evidence="4">Aminotransferase class I/II-fold pyridoxal phosphate-dependent enzyme</fullName>
    </submittedName>
</protein>
<keyword evidence="4" id="KW-0808">Transferase</keyword>
<proteinExistence type="inferred from homology"/>
<evidence type="ECO:0000256" key="1">
    <source>
        <dbReference type="ARBA" id="ARBA00001933"/>
    </source>
</evidence>
<sequence>MTARIPLSVPTIGTRERELLLEAVDSGWIAPAGPQLDAFEAALAERTGRRRAVALSSGTAAMHLALRVAGVGPGDLVICPSLTFIATASGIVACGATPWFVDCDETGVLDPALVEQALTEAESRGARVRAVVPVDLYGRIADHGRLGEIARAHGAQLVVDAAESLGSVREGRPAGSEGITAALSFNGNKIITASSGGAVVTDDDALADHARKLATQAREPVPYYQHEEVGTNYRLSNILAAIGLAQLERLDEFCAVRRAHRAAYEQMAADLPGITVLGGGDPGSNAWLTSIVVDEQVAGIDTAGIGEALAAHDIESRPVFKPMHLQPVFADESAFPRTITGVAERLYRTGLSLPSSPASSADDIAEVCERIRATVPARPARSAAV</sequence>
<dbReference type="InterPro" id="IPR015421">
    <property type="entry name" value="PyrdxlP-dep_Trfase_major"/>
</dbReference>
<keyword evidence="4" id="KW-0032">Aminotransferase</keyword>
<dbReference type="CDD" id="cd00616">
    <property type="entry name" value="AHBA_syn"/>
    <property type="match status" value="1"/>
</dbReference>
<dbReference type="InterPro" id="IPR000653">
    <property type="entry name" value="DegT/StrS_aminotransferase"/>
</dbReference>
<reference evidence="4 5" key="1">
    <citation type="submission" date="2020-12" db="EMBL/GenBank/DDBJ databases">
        <title>Brachybacterium sp. MASK1Z-5, whole genome shotgun sequence.</title>
        <authorList>
            <person name="Tuo L."/>
        </authorList>
    </citation>
    <scope>NUCLEOTIDE SEQUENCE [LARGE SCALE GENOMIC DNA]</scope>
    <source>
        <strain evidence="4 5">MASK1Z-5</strain>
    </source>
</reference>
<keyword evidence="5" id="KW-1185">Reference proteome</keyword>
<keyword evidence="2" id="KW-0663">Pyridoxal phosphate</keyword>
<evidence type="ECO:0000313" key="4">
    <source>
        <dbReference type="EMBL" id="MBK0332999.1"/>
    </source>
</evidence>
<evidence type="ECO:0000256" key="2">
    <source>
        <dbReference type="RuleBase" id="RU004508"/>
    </source>
</evidence>
<dbReference type="PANTHER" id="PTHR30244">
    <property type="entry name" value="TRANSAMINASE"/>
    <property type="match status" value="1"/>
</dbReference>
<evidence type="ECO:0000313" key="5">
    <source>
        <dbReference type="Proteomes" id="UP000612352"/>
    </source>
</evidence>
<comment type="cofactor">
    <cofactor evidence="1">
        <name>pyridoxal 5'-phosphate</name>
        <dbReference type="ChEBI" id="CHEBI:597326"/>
    </cofactor>
</comment>
<dbReference type="InterPro" id="IPR015422">
    <property type="entry name" value="PyrdxlP-dep_Trfase_small"/>
</dbReference>
<dbReference type="PANTHER" id="PTHR30244:SF34">
    <property type="entry name" value="DTDP-4-AMINO-4,6-DIDEOXYGALACTOSE TRANSAMINASE"/>
    <property type="match status" value="1"/>
</dbReference>
<dbReference type="EMBL" id="JAEDAJ010000017">
    <property type="protein sequence ID" value="MBK0332999.1"/>
    <property type="molecule type" value="Genomic_DNA"/>
</dbReference>
<dbReference type="Proteomes" id="UP000612352">
    <property type="component" value="Unassembled WGS sequence"/>
</dbReference>
<dbReference type="GO" id="GO:0008483">
    <property type="term" value="F:transaminase activity"/>
    <property type="evidence" value="ECO:0007669"/>
    <property type="project" value="UniProtKB-KW"/>
</dbReference>
<name>A0ABS1BEH5_9MICO</name>
<evidence type="ECO:0000313" key="3">
    <source>
        <dbReference type="EMBL" id="MBK0332475.1"/>
    </source>
</evidence>
<organism evidence="4 5">
    <name type="scientific">Brachybacterium halotolerans</name>
    <dbReference type="NCBI Taxonomy" id="2795215"/>
    <lineage>
        <taxon>Bacteria</taxon>
        <taxon>Bacillati</taxon>
        <taxon>Actinomycetota</taxon>
        <taxon>Actinomycetes</taxon>
        <taxon>Micrococcales</taxon>
        <taxon>Dermabacteraceae</taxon>
        <taxon>Brachybacterium</taxon>
    </lineage>
</organism>
<dbReference type="InterPro" id="IPR015424">
    <property type="entry name" value="PyrdxlP-dep_Trfase"/>
</dbReference>
<dbReference type="Pfam" id="PF01041">
    <property type="entry name" value="DegT_DnrJ_EryC1"/>
    <property type="match status" value="1"/>
</dbReference>
<comment type="similarity">
    <text evidence="2">Belongs to the DegT/DnrJ/EryC1 family.</text>
</comment>
<dbReference type="Gene3D" id="3.90.1150.10">
    <property type="entry name" value="Aspartate Aminotransferase, domain 1"/>
    <property type="match status" value="1"/>
</dbReference>